<feature type="transmembrane region" description="Helical" evidence="7">
    <location>
        <begin position="67"/>
        <end position="89"/>
    </location>
</feature>
<dbReference type="AlphaFoldDB" id="A0AAV8XJ42"/>
<accession>A0AAV8XJ42</accession>
<name>A0AAV8XJ42_9CUCU</name>
<evidence type="ECO:0000256" key="6">
    <source>
        <dbReference type="ARBA" id="ARBA00025799"/>
    </source>
</evidence>
<evidence type="ECO:0008006" key="10">
    <source>
        <dbReference type="Google" id="ProtNLM"/>
    </source>
</evidence>
<reference evidence="8" key="1">
    <citation type="journal article" date="2023" name="Insect Mol. Biol.">
        <title>Genome sequencing provides insights into the evolution of gene families encoding plant cell wall-degrading enzymes in longhorned beetles.</title>
        <authorList>
            <person name="Shin N.R."/>
            <person name="Okamura Y."/>
            <person name="Kirsch R."/>
            <person name="Pauchet Y."/>
        </authorList>
    </citation>
    <scope>NUCLEOTIDE SEQUENCE</scope>
    <source>
        <strain evidence="8">AMC_N1</strain>
    </source>
</reference>
<dbReference type="PANTHER" id="PTHR21493">
    <property type="entry name" value="CGI-141-RELATED/LIPASE CONTAINING PROTEIN"/>
    <property type="match status" value="1"/>
</dbReference>
<dbReference type="InterPro" id="IPR007305">
    <property type="entry name" value="Vesicle_transpt_Got1/SFT2"/>
</dbReference>
<dbReference type="GO" id="GO:0005829">
    <property type="term" value="C:cytosol"/>
    <property type="evidence" value="ECO:0007669"/>
    <property type="project" value="GOC"/>
</dbReference>
<evidence type="ECO:0000256" key="4">
    <source>
        <dbReference type="ARBA" id="ARBA00023034"/>
    </source>
</evidence>
<comment type="similarity">
    <text evidence="6">Belongs to the GOT1 family.</text>
</comment>
<keyword evidence="5 7" id="KW-0472">Membrane</keyword>
<keyword evidence="3 7" id="KW-1133">Transmembrane helix</keyword>
<proteinExistence type="inferred from homology"/>
<dbReference type="GO" id="GO:0006888">
    <property type="term" value="P:endoplasmic reticulum to Golgi vesicle-mediated transport"/>
    <property type="evidence" value="ECO:0007669"/>
    <property type="project" value="InterPro"/>
</dbReference>
<dbReference type="Proteomes" id="UP001162162">
    <property type="component" value="Unassembled WGS sequence"/>
</dbReference>
<dbReference type="GO" id="GO:0000139">
    <property type="term" value="C:Golgi membrane"/>
    <property type="evidence" value="ECO:0007669"/>
    <property type="project" value="UniProtKB-SubCell"/>
</dbReference>
<dbReference type="EMBL" id="JAPWTK010000550">
    <property type="protein sequence ID" value="KAJ8938539.1"/>
    <property type="molecule type" value="Genomic_DNA"/>
</dbReference>
<keyword evidence="2 7" id="KW-0812">Transmembrane</keyword>
<dbReference type="PANTHER" id="PTHR21493:SF9">
    <property type="entry name" value="GOLGI TRANSPORT PROTEIN 1-RELATED"/>
    <property type="match status" value="1"/>
</dbReference>
<protein>
    <recommendedName>
        <fullName evidence="10">Vesicle transport protein GOT1B</fullName>
    </recommendedName>
</protein>
<dbReference type="Pfam" id="PF04178">
    <property type="entry name" value="Got1"/>
    <property type="match status" value="1"/>
</dbReference>
<keyword evidence="4" id="KW-0333">Golgi apparatus</keyword>
<evidence type="ECO:0000313" key="9">
    <source>
        <dbReference type="Proteomes" id="UP001162162"/>
    </source>
</evidence>
<comment type="subcellular location">
    <subcellularLocation>
        <location evidence="1">Golgi apparatus membrane</location>
        <topology evidence="1">Multi-pass membrane protein</topology>
    </subcellularLocation>
</comment>
<organism evidence="8 9">
    <name type="scientific">Aromia moschata</name>
    <dbReference type="NCBI Taxonomy" id="1265417"/>
    <lineage>
        <taxon>Eukaryota</taxon>
        <taxon>Metazoa</taxon>
        <taxon>Ecdysozoa</taxon>
        <taxon>Arthropoda</taxon>
        <taxon>Hexapoda</taxon>
        <taxon>Insecta</taxon>
        <taxon>Pterygota</taxon>
        <taxon>Neoptera</taxon>
        <taxon>Endopterygota</taxon>
        <taxon>Coleoptera</taxon>
        <taxon>Polyphaga</taxon>
        <taxon>Cucujiformia</taxon>
        <taxon>Chrysomeloidea</taxon>
        <taxon>Cerambycidae</taxon>
        <taxon>Cerambycinae</taxon>
        <taxon>Callichromatini</taxon>
        <taxon>Aromia</taxon>
    </lineage>
</organism>
<dbReference type="GO" id="GO:0005783">
    <property type="term" value="C:endoplasmic reticulum"/>
    <property type="evidence" value="ECO:0007669"/>
    <property type="project" value="TreeGrafter"/>
</dbReference>
<feature type="transmembrane region" description="Helical" evidence="7">
    <location>
        <begin position="12"/>
        <end position="30"/>
    </location>
</feature>
<sequence length="109" mass="12302">MFEVTHIQKLGVGLVGFGVFFLFLGVLLILDRSLLALGNILFISGLTCVMGKERAYTFFFQRHKLKGTIAICLGIFTVLVGWPMVGMLIETYGFILLFRGFKNIYLFEP</sequence>
<evidence type="ECO:0000256" key="2">
    <source>
        <dbReference type="ARBA" id="ARBA00022692"/>
    </source>
</evidence>
<evidence type="ECO:0000256" key="1">
    <source>
        <dbReference type="ARBA" id="ARBA00004653"/>
    </source>
</evidence>
<evidence type="ECO:0000313" key="8">
    <source>
        <dbReference type="EMBL" id="KAJ8938539.1"/>
    </source>
</evidence>
<dbReference type="GO" id="GO:0042147">
    <property type="term" value="P:retrograde transport, endosome to Golgi"/>
    <property type="evidence" value="ECO:0007669"/>
    <property type="project" value="InterPro"/>
</dbReference>
<keyword evidence="9" id="KW-1185">Reference proteome</keyword>
<evidence type="ECO:0000256" key="7">
    <source>
        <dbReference type="SAM" id="Phobius"/>
    </source>
</evidence>
<evidence type="ECO:0000256" key="5">
    <source>
        <dbReference type="ARBA" id="ARBA00023136"/>
    </source>
</evidence>
<evidence type="ECO:0000256" key="3">
    <source>
        <dbReference type="ARBA" id="ARBA00022989"/>
    </source>
</evidence>
<gene>
    <name evidence="8" type="ORF">NQ318_016910</name>
</gene>
<comment type="caution">
    <text evidence="8">The sequence shown here is derived from an EMBL/GenBank/DDBJ whole genome shotgun (WGS) entry which is preliminary data.</text>
</comment>
<dbReference type="InterPro" id="IPR045176">
    <property type="entry name" value="Got1"/>
</dbReference>
<feature type="transmembrane region" description="Helical" evidence="7">
    <location>
        <begin position="36"/>
        <end position="55"/>
    </location>
</feature>